<evidence type="ECO:0000256" key="2">
    <source>
        <dbReference type="SAM" id="MobiDB-lite"/>
    </source>
</evidence>
<evidence type="ECO:0000256" key="1">
    <source>
        <dbReference type="ARBA" id="ARBA00038101"/>
    </source>
</evidence>
<reference evidence="3" key="1">
    <citation type="submission" date="2020-01" db="EMBL/GenBank/DDBJ databases">
        <title>Genome Sequencing of Three Apophysomyces-Like Fungal Strains Confirms a Novel Fungal Genus in the Mucoromycota with divergent Burkholderia-like Endosymbiotic Bacteria.</title>
        <authorList>
            <person name="Stajich J.E."/>
            <person name="Macias A.M."/>
            <person name="Carter-House D."/>
            <person name="Lovett B."/>
            <person name="Kasson L.R."/>
            <person name="Berry K."/>
            <person name="Grigoriev I."/>
            <person name="Chang Y."/>
            <person name="Spatafora J."/>
            <person name="Kasson M.T."/>
        </authorList>
    </citation>
    <scope>NUCLEOTIDE SEQUENCE</scope>
    <source>
        <strain evidence="3">NRRL A-21654</strain>
    </source>
</reference>
<dbReference type="Pfam" id="PF08238">
    <property type="entry name" value="Sel1"/>
    <property type="match status" value="4"/>
</dbReference>
<dbReference type="EMBL" id="JABAYA010000118">
    <property type="protein sequence ID" value="KAF7724506.1"/>
    <property type="molecule type" value="Genomic_DNA"/>
</dbReference>
<dbReference type="SMART" id="SM00671">
    <property type="entry name" value="SEL1"/>
    <property type="match status" value="4"/>
</dbReference>
<dbReference type="InterPro" id="IPR050767">
    <property type="entry name" value="Sel1_AlgK"/>
</dbReference>
<organism evidence="3 4">
    <name type="scientific">Apophysomyces ossiformis</name>
    <dbReference type="NCBI Taxonomy" id="679940"/>
    <lineage>
        <taxon>Eukaryota</taxon>
        <taxon>Fungi</taxon>
        <taxon>Fungi incertae sedis</taxon>
        <taxon>Mucoromycota</taxon>
        <taxon>Mucoromycotina</taxon>
        <taxon>Mucoromycetes</taxon>
        <taxon>Mucorales</taxon>
        <taxon>Mucorineae</taxon>
        <taxon>Mucoraceae</taxon>
        <taxon>Apophysomyces</taxon>
    </lineage>
</organism>
<dbReference type="OrthoDB" id="2338404at2759"/>
<dbReference type="InterPro" id="IPR006597">
    <property type="entry name" value="Sel1-like"/>
</dbReference>
<dbReference type="PANTHER" id="PTHR11102:SF160">
    <property type="entry name" value="ERAD-ASSOCIATED E3 UBIQUITIN-PROTEIN LIGASE COMPONENT HRD3"/>
    <property type="match status" value="1"/>
</dbReference>
<gene>
    <name evidence="3" type="ORF">EC973_000957</name>
</gene>
<dbReference type="SUPFAM" id="SSF81901">
    <property type="entry name" value="HCP-like"/>
    <property type="match status" value="2"/>
</dbReference>
<feature type="region of interest" description="Disordered" evidence="2">
    <location>
        <begin position="739"/>
        <end position="766"/>
    </location>
</feature>
<accession>A0A8H7ES95</accession>
<dbReference type="PANTHER" id="PTHR11102">
    <property type="entry name" value="SEL-1-LIKE PROTEIN"/>
    <property type="match status" value="1"/>
</dbReference>
<proteinExistence type="inferred from homology"/>
<dbReference type="AlphaFoldDB" id="A0A8H7ES95"/>
<name>A0A8H7ES95_9FUNG</name>
<dbReference type="Gene3D" id="1.25.40.10">
    <property type="entry name" value="Tetratricopeptide repeat domain"/>
    <property type="match status" value="2"/>
</dbReference>
<protein>
    <submittedName>
        <fullName evidence="3">Uncharacterized protein</fullName>
    </submittedName>
</protein>
<feature type="region of interest" description="Disordered" evidence="2">
    <location>
        <begin position="452"/>
        <end position="473"/>
    </location>
</feature>
<keyword evidence="4" id="KW-1185">Reference proteome</keyword>
<dbReference type="InterPro" id="IPR011990">
    <property type="entry name" value="TPR-like_helical_dom_sf"/>
</dbReference>
<comment type="caution">
    <text evidence="3">The sequence shown here is derived from an EMBL/GenBank/DDBJ whole genome shotgun (WGS) entry which is preliminary data.</text>
</comment>
<sequence length="1015" mass="116453">MRPLYEILEVEQRVQVQRLFDENILRYNKIPKIPAGMHFDGIDAQYQAIELVNDDISSPMVMLRDFYDQPYVEHTKQHGRDLKDVQRRTTVDVDAELEFAKNFYFNLGAQAAWKERKATSSHCRGNIEQAYDVVYVIYKELFLPDGLLQPTAHFKEAITNALQVGNLDSNTYYALQDVFQRFGYYYPTRVQIGGKLILPSSSKDKSKMQATREFGIKERFESYIRMCEAMELNDMSHVERNKQGNIPSEDDESATAIVQYNQQLVCHFANGELAKSIARTKGLSAVGGDGTSLLWNDLNMWIYSVGSNQVIIRRKDLRPLYHVLDKWQRQKVRQTYKNIVLTDDRIRYNCPLLLTAYEQPDSEESESIVADHYAIDKSLYRQLLEQEFDDFNEAIEYCRSACKNTGFSISKHKIALDGDSNQFKPESCIWSIQLDYWEKWRFRFPESKHGVRHNHGLNDGNGENYNALSGGQKHSKAPGNIHNEVGLSEAIQSSMILEIKHTTSVTTGECKTAQHVYYGDRVYLRLIDSEDTARMTLLNDELLLNLMKVGDLERLSCTIEALRDTYLSASGCLKGVADKEDEEITVQDPDSDYLWKIVRYQSDSKNLENKTVEADFHSSETEACDLSYQDCVRSNDVILFESQAALEGSERLYLGLTWNKLSCFISESPTRDAWKRAGWNVIRNIYDGVITRHGRFRLSSELETELKFSNIGLKGVGTIWADDILKSSIDMIGIDENESELENDDDSDVKNSQGDEDNGASNVDRSTERKIEMLQARADDGDGEACYELAVRLWETRDYQKALDMYEKAAQLWDSNAYYALGNLYHSGFSSDHFTLPQNSQLAFVYHCVGSTHPSYPCMLKVAQYYEKGYNKLLGVHYDKARQWYMTANYYLCQNNLDRLPILLAMGKLEHSWAMVTSDPLEAKEHRQDAFNMFHQCMEAHPYAKFMVAMYHLYGWGIRQPDPGLAFNMLLSLVESGLKEVPLAIAKCYEEGVGVERDPVKAAAYREMANKMPKE</sequence>
<evidence type="ECO:0000313" key="4">
    <source>
        <dbReference type="Proteomes" id="UP000605846"/>
    </source>
</evidence>
<evidence type="ECO:0000313" key="3">
    <source>
        <dbReference type="EMBL" id="KAF7724506.1"/>
    </source>
</evidence>
<comment type="similarity">
    <text evidence="1">Belongs to the sel-1 family.</text>
</comment>
<dbReference type="Proteomes" id="UP000605846">
    <property type="component" value="Unassembled WGS sequence"/>
</dbReference>